<accession>A0ACC2LDV9</accession>
<protein>
    <submittedName>
        <fullName evidence="1">Uncharacterized protein</fullName>
    </submittedName>
</protein>
<reference evidence="1 2" key="1">
    <citation type="journal article" date="2022" name="Hortic Res">
        <title>A haplotype resolved chromosomal level avocado genome allows analysis of novel avocado genes.</title>
        <authorList>
            <person name="Nath O."/>
            <person name="Fletcher S.J."/>
            <person name="Hayward A."/>
            <person name="Shaw L.M."/>
            <person name="Masouleh A.K."/>
            <person name="Furtado A."/>
            <person name="Henry R.J."/>
            <person name="Mitter N."/>
        </authorList>
    </citation>
    <scope>NUCLEOTIDE SEQUENCE [LARGE SCALE GENOMIC DNA]</scope>
    <source>
        <strain evidence="2">cv. Hass</strain>
    </source>
</reference>
<sequence length="139" mass="15597">MDTDDRNDERERYPRNRETASLKVQTHDGSGDDPPSPATRRGNSGEEFSALFPWKTEIVSSVLLLWILRQQTISLFSGNDFLQWDFAGIGRCKSGSLVSSASNFGLLLQETSPWPSRGQNPDLVSLLRISLQIRVAQFL</sequence>
<gene>
    <name evidence="1" type="ORF">MRB53_024929</name>
</gene>
<evidence type="ECO:0000313" key="2">
    <source>
        <dbReference type="Proteomes" id="UP001234297"/>
    </source>
</evidence>
<evidence type="ECO:0000313" key="1">
    <source>
        <dbReference type="EMBL" id="KAJ8631606.1"/>
    </source>
</evidence>
<comment type="caution">
    <text evidence="1">The sequence shown here is derived from an EMBL/GenBank/DDBJ whole genome shotgun (WGS) entry which is preliminary data.</text>
</comment>
<name>A0ACC2LDV9_PERAE</name>
<keyword evidence="2" id="KW-1185">Reference proteome</keyword>
<dbReference type="Proteomes" id="UP001234297">
    <property type="component" value="Chromosome 7"/>
</dbReference>
<proteinExistence type="predicted"/>
<organism evidence="1 2">
    <name type="scientific">Persea americana</name>
    <name type="common">Avocado</name>
    <dbReference type="NCBI Taxonomy" id="3435"/>
    <lineage>
        <taxon>Eukaryota</taxon>
        <taxon>Viridiplantae</taxon>
        <taxon>Streptophyta</taxon>
        <taxon>Embryophyta</taxon>
        <taxon>Tracheophyta</taxon>
        <taxon>Spermatophyta</taxon>
        <taxon>Magnoliopsida</taxon>
        <taxon>Magnoliidae</taxon>
        <taxon>Laurales</taxon>
        <taxon>Lauraceae</taxon>
        <taxon>Persea</taxon>
    </lineage>
</organism>
<dbReference type="EMBL" id="CM056815">
    <property type="protein sequence ID" value="KAJ8631606.1"/>
    <property type="molecule type" value="Genomic_DNA"/>
</dbReference>